<evidence type="ECO:0000256" key="7">
    <source>
        <dbReference type="SAM" id="Phobius"/>
    </source>
</evidence>
<dbReference type="STRING" id="554083.BKD30_03080"/>
<evidence type="ECO:0000313" key="9">
    <source>
        <dbReference type="EMBL" id="OMH27645.1"/>
    </source>
</evidence>
<evidence type="ECO:0000256" key="2">
    <source>
        <dbReference type="ARBA" id="ARBA00022475"/>
    </source>
</evidence>
<dbReference type="Gene3D" id="1.20.144.10">
    <property type="entry name" value="Phosphatidic acid phosphatase type 2/haloperoxidase"/>
    <property type="match status" value="1"/>
</dbReference>
<dbReference type="PANTHER" id="PTHR14969:SF62">
    <property type="entry name" value="DECAPRENYLPHOSPHORYL-5-PHOSPHORIBOSE PHOSPHATASE RV3807C-RELATED"/>
    <property type="match status" value="1"/>
</dbReference>
<keyword evidence="6 7" id="KW-0472">Membrane</keyword>
<sequence>MPEPRPVRPVPARPAEPLYRRWRSWWLPVPGVVLLVLTLMVGLAIRAYSVTSPDMTVDLEISEGRNPLLNAVALGVHYGIGPLGAVILLAAICLWLAVVRKDLLQALTFGSITSIGWLSSEIGKVVVARVRPPHETLHALVLETGSASFPSGHTAFAAALSWAVVLVLTRPGVQRRWLVAAAIVFTVGVGLSRLYLGVHYPTDVTASVVIATAALLIWLPIWNRLIEPALRGSRLRPRFITGA</sequence>
<comment type="caution">
    <text evidence="9">The sequence shown here is derived from an EMBL/GenBank/DDBJ whole genome shotgun (WGS) entry which is preliminary data.</text>
</comment>
<dbReference type="SMART" id="SM00014">
    <property type="entry name" value="acidPPc"/>
    <property type="match status" value="1"/>
</dbReference>
<feature type="domain" description="Phosphatidic acid phosphatase type 2/haloperoxidase" evidence="8">
    <location>
        <begin position="104"/>
        <end position="219"/>
    </location>
</feature>
<evidence type="ECO:0000256" key="4">
    <source>
        <dbReference type="ARBA" id="ARBA00022801"/>
    </source>
</evidence>
<accession>A0A1R1LJC5</accession>
<feature type="transmembrane region" description="Helical" evidence="7">
    <location>
        <begin position="25"/>
        <end position="48"/>
    </location>
</feature>
<dbReference type="GO" id="GO:0005886">
    <property type="term" value="C:plasma membrane"/>
    <property type="evidence" value="ECO:0007669"/>
    <property type="project" value="UniProtKB-SubCell"/>
</dbReference>
<dbReference type="InterPro" id="IPR036938">
    <property type="entry name" value="PAP2/HPO_sf"/>
</dbReference>
<feature type="transmembrane region" description="Helical" evidence="7">
    <location>
        <begin position="204"/>
        <end position="226"/>
    </location>
</feature>
<protein>
    <recommendedName>
        <fullName evidence="8">Phosphatidic acid phosphatase type 2/haloperoxidase domain-containing protein</fullName>
    </recommendedName>
</protein>
<gene>
    <name evidence="9" type="ORF">BKD30_03080</name>
</gene>
<name>A0A1R1LJC5_9MICC</name>
<keyword evidence="3 7" id="KW-0812">Transmembrane</keyword>
<evidence type="ECO:0000256" key="5">
    <source>
        <dbReference type="ARBA" id="ARBA00022989"/>
    </source>
</evidence>
<feature type="transmembrane region" description="Helical" evidence="7">
    <location>
        <begin position="68"/>
        <end position="99"/>
    </location>
</feature>
<organism evidence="9 10">
    <name type="scientific">Tersicoccus phoenicis</name>
    <dbReference type="NCBI Taxonomy" id="554083"/>
    <lineage>
        <taxon>Bacteria</taxon>
        <taxon>Bacillati</taxon>
        <taxon>Actinomycetota</taxon>
        <taxon>Actinomycetes</taxon>
        <taxon>Micrococcales</taxon>
        <taxon>Micrococcaceae</taxon>
        <taxon>Tersicoccus</taxon>
    </lineage>
</organism>
<dbReference type="EMBL" id="MRDE01000016">
    <property type="protein sequence ID" value="OMH27645.1"/>
    <property type="molecule type" value="Genomic_DNA"/>
</dbReference>
<evidence type="ECO:0000256" key="1">
    <source>
        <dbReference type="ARBA" id="ARBA00004651"/>
    </source>
</evidence>
<comment type="subcellular location">
    <subcellularLocation>
        <location evidence="1">Cell membrane</location>
        <topology evidence="1">Multi-pass membrane protein</topology>
    </subcellularLocation>
</comment>
<dbReference type="Pfam" id="PF01569">
    <property type="entry name" value="PAP2"/>
    <property type="match status" value="1"/>
</dbReference>
<evidence type="ECO:0000256" key="3">
    <source>
        <dbReference type="ARBA" id="ARBA00022692"/>
    </source>
</evidence>
<dbReference type="InterPro" id="IPR000326">
    <property type="entry name" value="PAP2/HPO"/>
</dbReference>
<evidence type="ECO:0000259" key="8">
    <source>
        <dbReference type="SMART" id="SM00014"/>
    </source>
</evidence>
<keyword evidence="10" id="KW-1185">Reference proteome</keyword>
<proteinExistence type="predicted"/>
<dbReference type="AlphaFoldDB" id="A0A1R1LJC5"/>
<feature type="transmembrane region" description="Helical" evidence="7">
    <location>
        <begin position="177"/>
        <end position="198"/>
    </location>
</feature>
<dbReference type="SUPFAM" id="SSF48317">
    <property type="entry name" value="Acid phosphatase/Vanadium-dependent haloperoxidase"/>
    <property type="match status" value="1"/>
</dbReference>
<dbReference type="GO" id="GO:0016787">
    <property type="term" value="F:hydrolase activity"/>
    <property type="evidence" value="ECO:0007669"/>
    <property type="project" value="UniProtKB-KW"/>
</dbReference>
<evidence type="ECO:0000256" key="6">
    <source>
        <dbReference type="ARBA" id="ARBA00023136"/>
    </source>
</evidence>
<keyword evidence="4" id="KW-0378">Hydrolase</keyword>
<dbReference type="Proteomes" id="UP000187085">
    <property type="component" value="Unassembled WGS sequence"/>
</dbReference>
<dbReference type="CDD" id="cd03392">
    <property type="entry name" value="PAP2_like_2"/>
    <property type="match status" value="1"/>
</dbReference>
<evidence type="ECO:0000313" key="10">
    <source>
        <dbReference type="Proteomes" id="UP000187085"/>
    </source>
</evidence>
<keyword evidence="2" id="KW-1003">Cell membrane</keyword>
<keyword evidence="5 7" id="KW-1133">Transmembrane helix</keyword>
<dbReference type="PANTHER" id="PTHR14969">
    <property type="entry name" value="SPHINGOSINE-1-PHOSPHATE PHOSPHOHYDROLASE"/>
    <property type="match status" value="1"/>
</dbReference>
<reference evidence="9 10" key="1">
    <citation type="submission" date="2016-12" db="EMBL/GenBank/DDBJ databases">
        <title>Draft genome of Tersicoccus phoenicis 1P05MA.</title>
        <authorList>
            <person name="Nakajima Y."/>
            <person name="Yoshizawa S."/>
            <person name="Nakamura K."/>
            <person name="Ogura Y."/>
            <person name="Hayashi T."/>
            <person name="Kogure K."/>
        </authorList>
    </citation>
    <scope>NUCLEOTIDE SEQUENCE [LARGE SCALE GENOMIC DNA]</scope>
    <source>
        <strain evidence="9 10">1p05MA</strain>
    </source>
</reference>